<feature type="compositionally biased region" description="Polar residues" evidence="1">
    <location>
        <begin position="445"/>
        <end position="467"/>
    </location>
</feature>
<feature type="region of interest" description="Disordered" evidence="1">
    <location>
        <begin position="37"/>
        <end position="91"/>
    </location>
</feature>
<feature type="compositionally biased region" description="Low complexity" evidence="1">
    <location>
        <begin position="271"/>
        <end position="281"/>
    </location>
</feature>
<feature type="region of interest" description="Disordered" evidence="1">
    <location>
        <begin position="111"/>
        <end position="694"/>
    </location>
</feature>
<feature type="compositionally biased region" description="Polar residues" evidence="1">
    <location>
        <begin position="596"/>
        <end position="625"/>
    </location>
</feature>
<feature type="compositionally biased region" description="Acidic residues" evidence="1">
    <location>
        <begin position="371"/>
        <end position="383"/>
    </location>
</feature>
<feature type="compositionally biased region" description="Low complexity" evidence="1">
    <location>
        <begin position="79"/>
        <end position="91"/>
    </location>
</feature>
<proteinExistence type="predicted"/>
<feature type="compositionally biased region" description="Low complexity" evidence="1">
    <location>
        <begin position="168"/>
        <end position="179"/>
    </location>
</feature>
<dbReference type="EMBL" id="RQTK01000560">
    <property type="protein sequence ID" value="RUS77681.1"/>
    <property type="molecule type" value="Genomic_DNA"/>
</dbReference>
<sequence length="694" mass="75294">MYKIILSRDCVHGIDRGRLPHPCGIKVKKICRHLPRPPAQSALKRGVANRQLPSLSGRGQYTPRSKRRGSGNKPHPQRNNTETSTKTNNNSLEQGLIVLPNFTSNARDETQASAFGEEDPRGVSSGRSEAELESASEGNLGAESDSDMEARRRRRLLERVARVSSEDAALTTTGGSATSWRAKVYSEEGGGPRRRSTDWSRRSSRDSADLGSLHDSAAGARDSREIDEPVLGEFPRRRSSRRQSDGSSCSENISERLARRRAARLEEAGGDSSSLDSSFDSPRTQREQRRHSRGERDTHSTSADGGQQNGHQGVGDDGFEDSRRKSRSAPVEGDKTSAAKAPAAAVSKASAWRDPTQRSRGESVMSLDSNDPAEGDEEDDGQSEEMRSLRRRRKLRRRQSEDSNTSGGQSRETRAGGGRGEEGSDSGGRRGRARQAMGWADPQHSLPSTESCASFRSCGDWSSSGHWTSRDSRTFSEDAPHDPGMDAWSHSNSIDNNNISTPSSSSNNNNNNHQSSQNGGPCSSRSSCDEIYSLAPSSIQPENNNNNVCSGQDSHTDQAPHITDSQTGQRSADAEGEIQEVPPFYPKETKEKSDNVIANGSNGPNNRKQSADQNAFSNQHQSEIQTEPCGDAGKVVIPPASGSNLADLSTPSSNGSEPVSGTKVRRKKVRRDKSALRKSPLNMASHPPEEGKKM</sequence>
<feature type="compositionally biased region" description="Basic and acidic residues" evidence="1">
    <location>
        <begin position="468"/>
        <end position="484"/>
    </location>
</feature>
<feature type="compositionally biased region" description="Polar residues" evidence="1">
    <location>
        <begin position="300"/>
        <end position="311"/>
    </location>
</feature>
<evidence type="ECO:0000313" key="3">
    <source>
        <dbReference type="Proteomes" id="UP000271974"/>
    </source>
</evidence>
<organism evidence="2 3">
    <name type="scientific">Elysia chlorotica</name>
    <name type="common">Eastern emerald elysia</name>
    <name type="synonym">Sea slug</name>
    <dbReference type="NCBI Taxonomy" id="188477"/>
    <lineage>
        <taxon>Eukaryota</taxon>
        <taxon>Metazoa</taxon>
        <taxon>Spiralia</taxon>
        <taxon>Lophotrochozoa</taxon>
        <taxon>Mollusca</taxon>
        <taxon>Gastropoda</taxon>
        <taxon>Heterobranchia</taxon>
        <taxon>Euthyneura</taxon>
        <taxon>Panpulmonata</taxon>
        <taxon>Sacoglossa</taxon>
        <taxon>Placobranchoidea</taxon>
        <taxon>Plakobranchidae</taxon>
        <taxon>Elysia</taxon>
    </lineage>
</organism>
<evidence type="ECO:0000313" key="2">
    <source>
        <dbReference type="EMBL" id="RUS77681.1"/>
    </source>
</evidence>
<name>A0A433T7V5_ELYCH</name>
<protein>
    <submittedName>
        <fullName evidence="2">Uncharacterized protein</fullName>
    </submittedName>
</protein>
<keyword evidence="3" id="KW-1185">Reference proteome</keyword>
<evidence type="ECO:0000256" key="1">
    <source>
        <dbReference type="SAM" id="MobiDB-lite"/>
    </source>
</evidence>
<reference evidence="2 3" key="1">
    <citation type="submission" date="2019-01" db="EMBL/GenBank/DDBJ databases">
        <title>A draft genome assembly of the solar-powered sea slug Elysia chlorotica.</title>
        <authorList>
            <person name="Cai H."/>
            <person name="Li Q."/>
            <person name="Fang X."/>
            <person name="Li J."/>
            <person name="Curtis N.E."/>
            <person name="Altenburger A."/>
            <person name="Shibata T."/>
            <person name="Feng M."/>
            <person name="Maeda T."/>
            <person name="Schwartz J.A."/>
            <person name="Shigenobu S."/>
            <person name="Lundholm N."/>
            <person name="Nishiyama T."/>
            <person name="Yang H."/>
            <person name="Hasebe M."/>
            <person name="Li S."/>
            <person name="Pierce S.K."/>
            <person name="Wang J."/>
        </authorList>
    </citation>
    <scope>NUCLEOTIDE SEQUENCE [LARGE SCALE GENOMIC DNA]</scope>
    <source>
        <strain evidence="2">EC2010</strain>
        <tissue evidence="2">Whole organism of an adult</tissue>
    </source>
</reference>
<feature type="compositionally biased region" description="Basic and acidic residues" evidence="1">
    <location>
        <begin position="253"/>
        <end position="267"/>
    </location>
</feature>
<dbReference type="AlphaFoldDB" id="A0A433T7V5"/>
<feature type="compositionally biased region" description="Low complexity" evidence="1">
    <location>
        <begin position="489"/>
        <end position="518"/>
    </location>
</feature>
<feature type="compositionally biased region" description="Polar residues" evidence="1">
    <location>
        <begin position="641"/>
        <end position="659"/>
    </location>
</feature>
<dbReference type="OrthoDB" id="10677613at2759"/>
<dbReference type="Proteomes" id="UP000271974">
    <property type="component" value="Unassembled WGS sequence"/>
</dbReference>
<comment type="caution">
    <text evidence="2">The sequence shown here is derived from an EMBL/GenBank/DDBJ whole genome shotgun (WGS) entry which is preliminary data.</text>
</comment>
<accession>A0A433T7V5</accession>
<feature type="compositionally biased region" description="Basic and acidic residues" evidence="1">
    <location>
        <begin position="195"/>
        <end position="208"/>
    </location>
</feature>
<feature type="compositionally biased region" description="Polar residues" evidence="1">
    <location>
        <begin position="535"/>
        <end position="553"/>
    </location>
</feature>
<feature type="compositionally biased region" description="Low complexity" evidence="1">
    <location>
        <begin position="338"/>
        <end position="350"/>
    </location>
</feature>
<feature type="compositionally biased region" description="Basic and acidic residues" evidence="1">
    <location>
        <begin position="411"/>
        <end position="422"/>
    </location>
</feature>
<feature type="compositionally biased region" description="Polar residues" evidence="1">
    <location>
        <begin position="51"/>
        <end position="63"/>
    </location>
</feature>
<gene>
    <name evidence="2" type="ORF">EGW08_014546</name>
</gene>